<proteinExistence type="predicted"/>
<accession>A0A124E5J6</accession>
<dbReference type="EMBL" id="BCSZ01000077">
    <property type="protein sequence ID" value="GAT06461.1"/>
    <property type="molecule type" value="Genomic_DNA"/>
</dbReference>
<sequence>MSTSRKPPVRKAPDDAALAWELAATARPYLSRIDADRIYITLGIGETFAAIEALITAIACNDIPLDDELMAATASWLDCYHGQSAEPRLRHLLTKVIASASPQNTPAARERTGPGPHAAPDRYRRSG</sequence>
<reference evidence="2 3" key="1">
    <citation type="journal article" date="2016" name="Genome Announc.">
        <title>Draft Genome Sequences of Five Rapidly Growing Mycobacterium Species, M. thermoresistibile, M. fortuitum subsp. acetamidolyticum, M. canariasense, M. brisbanense, and M. novocastrense.</title>
        <authorList>
            <person name="Katahira K."/>
            <person name="Ogura Y."/>
            <person name="Gotoh Y."/>
            <person name="Hayashi T."/>
        </authorList>
    </citation>
    <scope>NUCLEOTIDE SEQUENCE [LARGE SCALE GENOMIC DNA]</scope>
    <source>
        <strain evidence="2 3">JCM6368</strain>
    </source>
</reference>
<comment type="caution">
    <text evidence="2">The sequence shown here is derived from an EMBL/GenBank/DDBJ whole genome shotgun (WGS) entry which is preliminary data.</text>
</comment>
<dbReference type="AlphaFoldDB" id="A0A124E5J6"/>
<dbReference type="RefSeq" id="WP_016343885.1">
    <property type="nucleotide sequence ID" value="NZ_BCSZ01000077.1"/>
</dbReference>
<reference evidence="3" key="2">
    <citation type="submission" date="2016-02" db="EMBL/GenBank/DDBJ databases">
        <title>Draft genome sequence of five rapidly growing Mycobacterium species.</title>
        <authorList>
            <person name="Katahira K."/>
            <person name="Gotou Y."/>
            <person name="Iida K."/>
            <person name="Ogura Y."/>
            <person name="Hayashi T."/>
        </authorList>
    </citation>
    <scope>NUCLEOTIDE SEQUENCE [LARGE SCALE GENOMIC DNA]</scope>
    <source>
        <strain evidence="3">JCM6368</strain>
    </source>
</reference>
<evidence type="ECO:0000313" key="2">
    <source>
        <dbReference type="EMBL" id="GAT06461.1"/>
    </source>
</evidence>
<organism evidence="2 3">
    <name type="scientific">Mycolicibacterium fortuitum subsp. acetamidolyticum</name>
    <dbReference type="NCBI Taxonomy" id="144550"/>
    <lineage>
        <taxon>Bacteria</taxon>
        <taxon>Bacillati</taxon>
        <taxon>Actinomycetota</taxon>
        <taxon>Actinomycetes</taxon>
        <taxon>Mycobacteriales</taxon>
        <taxon>Mycobacteriaceae</taxon>
        <taxon>Mycolicibacterium</taxon>
    </lineage>
</organism>
<evidence type="ECO:0000313" key="3">
    <source>
        <dbReference type="Proteomes" id="UP000069705"/>
    </source>
</evidence>
<name>A0A124E5J6_MYCFO</name>
<protein>
    <submittedName>
        <fullName evidence="2">Uncharacterized protein</fullName>
    </submittedName>
</protein>
<dbReference type="Proteomes" id="UP000069705">
    <property type="component" value="Unassembled WGS sequence"/>
</dbReference>
<feature type="region of interest" description="Disordered" evidence="1">
    <location>
        <begin position="100"/>
        <end position="127"/>
    </location>
</feature>
<gene>
    <name evidence="2" type="ORF">RMCFA_6572</name>
</gene>
<evidence type="ECO:0000256" key="1">
    <source>
        <dbReference type="SAM" id="MobiDB-lite"/>
    </source>
</evidence>